<evidence type="ECO:0000256" key="1">
    <source>
        <dbReference type="ARBA" id="ARBA00001946"/>
    </source>
</evidence>
<dbReference type="InterPro" id="IPR006169">
    <property type="entry name" value="GTP1_OBG_dom"/>
</dbReference>
<dbReference type="Gene3D" id="3.40.50.300">
    <property type="entry name" value="P-loop containing nucleotide triphosphate hydrolases"/>
    <property type="match status" value="1"/>
</dbReference>
<dbReference type="HAMAP" id="MF_01454">
    <property type="entry name" value="GTPase_Obg"/>
    <property type="match status" value="1"/>
</dbReference>
<evidence type="ECO:0000259" key="13">
    <source>
        <dbReference type="PROSITE" id="PS51883"/>
    </source>
</evidence>
<feature type="binding site" evidence="9">
    <location>
        <begin position="165"/>
        <end position="172"/>
    </location>
    <ligand>
        <name>GTP</name>
        <dbReference type="ChEBI" id="CHEBI:37565"/>
    </ligand>
</feature>
<dbReference type="Pfam" id="PF09269">
    <property type="entry name" value="DUF1967"/>
    <property type="match status" value="1"/>
</dbReference>
<dbReference type="SUPFAM" id="SSF52540">
    <property type="entry name" value="P-loop containing nucleoside triphosphate hydrolases"/>
    <property type="match status" value="1"/>
</dbReference>
<dbReference type="NCBIfam" id="NF008955">
    <property type="entry name" value="PRK12297.1"/>
    <property type="match status" value="1"/>
</dbReference>
<dbReference type="PANTHER" id="PTHR11702">
    <property type="entry name" value="DEVELOPMENTALLY REGULATED GTP-BINDING PROTEIN-RELATED"/>
    <property type="match status" value="1"/>
</dbReference>
<dbReference type="InterPro" id="IPR006073">
    <property type="entry name" value="GTP-bd"/>
</dbReference>
<dbReference type="PROSITE" id="PS51883">
    <property type="entry name" value="OBG"/>
    <property type="match status" value="1"/>
</dbReference>
<dbReference type="NCBIfam" id="NF008954">
    <property type="entry name" value="PRK12296.1"/>
    <property type="match status" value="1"/>
</dbReference>
<dbReference type="NCBIfam" id="TIGR02729">
    <property type="entry name" value="Obg_CgtA"/>
    <property type="match status" value="1"/>
</dbReference>
<keyword evidence="3 9" id="KW-0963">Cytoplasm</keyword>
<name>A0A3N5BDK3_9BACI</name>
<comment type="subunit">
    <text evidence="9">Monomer.</text>
</comment>
<dbReference type="EMBL" id="RKRF01000007">
    <property type="protein sequence ID" value="RPF55507.1"/>
    <property type="molecule type" value="Genomic_DNA"/>
</dbReference>
<feature type="domain" description="OBG-type G" evidence="11">
    <location>
        <begin position="159"/>
        <end position="329"/>
    </location>
</feature>
<dbReference type="InterPro" id="IPR045086">
    <property type="entry name" value="OBG_GTPase"/>
</dbReference>
<feature type="binding site" evidence="9">
    <location>
        <begin position="190"/>
        <end position="194"/>
    </location>
    <ligand>
        <name>GTP</name>
        <dbReference type="ChEBI" id="CHEBI:37565"/>
    </ligand>
</feature>
<keyword evidence="5 9" id="KW-0547">Nucleotide-binding</keyword>
<evidence type="ECO:0000256" key="9">
    <source>
        <dbReference type="HAMAP-Rule" id="MF_01454"/>
    </source>
</evidence>
<dbReference type="Proteomes" id="UP000276443">
    <property type="component" value="Unassembled WGS sequence"/>
</dbReference>
<organism evidence="14 15">
    <name type="scientific">Aquisalibacillus elongatus</name>
    <dbReference type="NCBI Taxonomy" id="485577"/>
    <lineage>
        <taxon>Bacteria</taxon>
        <taxon>Bacillati</taxon>
        <taxon>Bacillota</taxon>
        <taxon>Bacilli</taxon>
        <taxon>Bacillales</taxon>
        <taxon>Bacillaceae</taxon>
        <taxon>Aquisalibacillus</taxon>
    </lineage>
</organism>
<dbReference type="CDD" id="cd01898">
    <property type="entry name" value="Obg"/>
    <property type="match status" value="1"/>
</dbReference>
<dbReference type="InterPro" id="IPR027417">
    <property type="entry name" value="P-loop_NTPase"/>
</dbReference>
<feature type="domain" description="OCT" evidence="12">
    <location>
        <begin position="352"/>
        <end position="430"/>
    </location>
</feature>
<comment type="caution">
    <text evidence="14">The sequence shown here is derived from an EMBL/GenBank/DDBJ whole genome shotgun (WGS) entry which is preliminary data.</text>
</comment>
<dbReference type="InterPro" id="IPR036726">
    <property type="entry name" value="GTP1_OBG_dom_sf"/>
</dbReference>
<gene>
    <name evidence="9" type="primary">obg</name>
    <name evidence="14" type="ORF">EDC24_0385</name>
</gene>
<evidence type="ECO:0000256" key="10">
    <source>
        <dbReference type="SAM" id="MobiDB-lite"/>
    </source>
</evidence>
<dbReference type="Pfam" id="PF01018">
    <property type="entry name" value="GTP1_OBG"/>
    <property type="match status" value="1"/>
</dbReference>
<dbReference type="SUPFAM" id="SSF82051">
    <property type="entry name" value="Obg GTP-binding protein N-terminal domain"/>
    <property type="match status" value="1"/>
</dbReference>
<evidence type="ECO:0000259" key="11">
    <source>
        <dbReference type="PROSITE" id="PS51710"/>
    </source>
</evidence>
<dbReference type="GO" id="GO:0042254">
    <property type="term" value="P:ribosome biogenesis"/>
    <property type="evidence" value="ECO:0007669"/>
    <property type="project" value="UniProtKB-UniRule"/>
</dbReference>
<keyword evidence="4 9" id="KW-0479">Metal-binding</keyword>
<dbReference type="PRINTS" id="PR00326">
    <property type="entry name" value="GTP1OBG"/>
</dbReference>
<comment type="similarity">
    <text evidence="2 9">Belongs to the TRAFAC class OBG-HflX-like GTPase superfamily. OBG GTPase family.</text>
</comment>
<feature type="binding site" evidence="9">
    <location>
        <begin position="282"/>
        <end position="285"/>
    </location>
    <ligand>
        <name>GTP</name>
        <dbReference type="ChEBI" id="CHEBI:37565"/>
    </ligand>
</feature>
<dbReference type="InterPro" id="IPR031167">
    <property type="entry name" value="G_OBG"/>
</dbReference>
<dbReference type="InterPro" id="IPR014100">
    <property type="entry name" value="GTP-bd_Obg/CgtA"/>
</dbReference>
<dbReference type="GO" id="GO:0003924">
    <property type="term" value="F:GTPase activity"/>
    <property type="evidence" value="ECO:0007669"/>
    <property type="project" value="UniProtKB-UniRule"/>
</dbReference>
<feature type="binding site" evidence="9">
    <location>
        <position position="192"/>
    </location>
    <ligand>
        <name>Mg(2+)</name>
        <dbReference type="ChEBI" id="CHEBI:18420"/>
    </ligand>
</feature>
<dbReference type="GO" id="GO:0005737">
    <property type="term" value="C:cytoplasm"/>
    <property type="evidence" value="ECO:0007669"/>
    <property type="project" value="UniProtKB-SubCell"/>
</dbReference>
<dbReference type="NCBIfam" id="NF008956">
    <property type="entry name" value="PRK12299.1"/>
    <property type="match status" value="1"/>
</dbReference>
<dbReference type="OrthoDB" id="9807318at2"/>
<evidence type="ECO:0000256" key="7">
    <source>
        <dbReference type="ARBA" id="ARBA00022842"/>
    </source>
</evidence>
<dbReference type="InterPro" id="IPR015349">
    <property type="entry name" value="OCT_dom"/>
</dbReference>
<comment type="function">
    <text evidence="9">An essential GTPase which binds GTP, GDP and possibly (p)ppGpp with moderate affinity, with high nucleotide exchange rates and a fairly low GTP hydrolysis rate. Plays a role in control of the cell cycle, stress response, ribosome biogenesis and in those bacteria that undergo differentiation, in morphogenesis control.</text>
</comment>
<dbReference type="PIRSF" id="PIRSF002401">
    <property type="entry name" value="GTP_bd_Obg/CgtA"/>
    <property type="match status" value="1"/>
</dbReference>
<feature type="binding site" evidence="9">
    <location>
        <begin position="212"/>
        <end position="215"/>
    </location>
    <ligand>
        <name>GTP</name>
        <dbReference type="ChEBI" id="CHEBI:37565"/>
    </ligand>
</feature>
<evidence type="ECO:0000256" key="8">
    <source>
        <dbReference type="ARBA" id="ARBA00023134"/>
    </source>
</evidence>
<dbReference type="RefSeq" id="WP_124219228.1">
    <property type="nucleotide sequence ID" value="NZ_RKRF01000007.1"/>
</dbReference>
<dbReference type="FunFam" id="2.70.210.12:FF:000001">
    <property type="entry name" value="GTPase Obg"/>
    <property type="match status" value="1"/>
</dbReference>
<keyword evidence="8 9" id="KW-0342">GTP-binding</keyword>
<dbReference type="InterPro" id="IPR036346">
    <property type="entry name" value="GTP-bd_prot_GTP1/OBG_C_sf"/>
</dbReference>
<evidence type="ECO:0000256" key="3">
    <source>
        <dbReference type="ARBA" id="ARBA00022490"/>
    </source>
</evidence>
<dbReference type="Gene3D" id="2.70.210.12">
    <property type="entry name" value="GTP1/OBG domain"/>
    <property type="match status" value="1"/>
</dbReference>
<dbReference type="Gene3D" id="3.30.300.350">
    <property type="entry name" value="GTP-binding protein OBG, C-terminal domain"/>
    <property type="match status" value="1"/>
</dbReference>
<evidence type="ECO:0000259" key="12">
    <source>
        <dbReference type="PROSITE" id="PS51881"/>
    </source>
</evidence>
<comment type="cofactor">
    <cofactor evidence="1 9">
        <name>Mg(2+)</name>
        <dbReference type="ChEBI" id="CHEBI:18420"/>
    </cofactor>
</comment>
<dbReference type="AlphaFoldDB" id="A0A3N5BDK3"/>
<evidence type="ECO:0000256" key="5">
    <source>
        <dbReference type="ARBA" id="ARBA00022741"/>
    </source>
</evidence>
<dbReference type="PANTHER" id="PTHR11702:SF31">
    <property type="entry name" value="MITOCHONDRIAL RIBOSOME-ASSOCIATED GTPASE 2"/>
    <property type="match status" value="1"/>
</dbReference>
<keyword evidence="7 9" id="KW-0460">Magnesium</keyword>
<dbReference type="Pfam" id="PF01926">
    <property type="entry name" value="MMR_HSR1"/>
    <property type="match status" value="1"/>
</dbReference>
<dbReference type="SUPFAM" id="SSF102741">
    <property type="entry name" value="Obg GTP-binding protein C-terminal domain"/>
    <property type="match status" value="1"/>
</dbReference>
<proteinExistence type="inferred from homology"/>
<keyword evidence="6 9" id="KW-0378">Hydrolase</keyword>
<dbReference type="PROSITE" id="PS00905">
    <property type="entry name" value="GTP1_OBG"/>
    <property type="match status" value="1"/>
</dbReference>
<evidence type="ECO:0000313" key="14">
    <source>
        <dbReference type="EMBL" id="RPF55507.1"/>
    </source>
</evidence>
<comment type="subcellular location">
    <subcellularLocation>
        <location evidence="9">Cytoplasm</location>
    </subcellularLocation>
</comment>
<evidence type="ECO:0000256" key="2">
    <source>
        <dbReference type="ARBA" id="ARBA00007699"/>
    </source>
</evidence>
<dbReference type="GO" id="GO:0000287">
    <property type="term" value="F:magnesium ion binding"/>
    <property type="evidence" value="ECO:0007669"/>
    <property type="project" value="InterPro"/>
</dbReference>
<feature type="region of interest" description="Disordered" evidence="10">
    <location>
        <begin position="68"/>
        <end position="92"/>
    </location>
</feature>
<dbReference type="PROSITE" id="PS51710">
    <property type="entry name" value="G_OBG"/>
    <property type="match status" value="1"/>
</dbReference>
<dbReference type="EC" id="3.6.5.-" evidence="9"/>
<dbReference type="GO" id="GO:0005525">
    <property type="term" value="F:GTP binding"/>
    <property type="evidence" value="ECO:0007669"/>
    <property type="project" value="UniProtKB-UniRule"/>
</dbReference>
<evidence type="ECO:0000256" key="6">
    <source>
        <dbReference type="ARBA" id="ARBA00022801"/>
    </source>
</evidence>
<reference evidence="14 15" key="1">
    <citation type="submission" date="2018-11" db="EMBL/GenBank/DDBJ databases">
        <title>Genomic Encyclopedia of Type Strains, Phase IV (KMG-IV): sequencing the most valuable type-strain genomes for metagenomic binning, comparative biology and taxonomic classification.</title>
        <authorList>
            <person name="Goeker M."/>
        </authorList>
    </citation>
    <scope>NUCLEOTIDE SEQUENCE [LARGE SCALE GENOMIC DNA]</scope>
    <source>
        <strain evidence="14 15">DSM 18090</strain>
    </source>
</reference>
<sequence>MFVDQVKVYIKAGDGGNGLVAFRREKYEPKGGPAGGDGGNGGDVIFEVDEGLNTLMDFRYQKHFKASRGENGMSKGMHGKNSEPLVVPVPPGTTVRDAETGDLIADLTEHKQRAIIAKGGRGGRGNIRFANARNRAPELAENGAPGDELDVTLELKVLADVGLVGFPSVGKSTLLSVVSAAKPKVAEYHFTTIHPNLGMVRTEDDRSFVMADLPGLIEGAHSGVGLGHQFLRHIERTRVIVHVIDMSGLEGRDPYEDFVTINEELRQYDEKMLQRPQLVVANKMDMPNAQENFKAFKAKIDDEYPIFPISTITKDGVNELLYAVADTLEQIPKHQFETEEDETQTEERVLYKFEKDDDSIEIMRDPDGAFVISGKTIERIFKMTDFNRDESVRRFARQMRHLGVDDALRKRGATDGDIIRLLDFEFEFIE</sequence>
<evidence type="ECO:0000313" key="15">
    <source>
        <dbReference type="Proteomes" id="UP000276443"/>
    </source>
</evidence>
<dbReference type="NCBIfam" id="TIGR03595">
    <property type="entry name" value="Obg_CgtA_exten"/>
    <property type="match status" value="1"/>
</dbReference>
<feature type="domain" description="Obg" evidence="13">
    <location>
        <begin position="1"/>
        <end position="158"/>
    </location>
</feature>
<dbReference type="FunFam" id="3.40.50.300:FF:000515">
    <property type="entry name" value="GTPase Obg"/>
    <property type="match status" value="1"/>
</dbReference>
<dbReference type="PROSITE" id="PS51881">
    <property type="entry name" value="OCT"/>
    <property type="match status" value="1"/>
</dbReference>
<evidence type="ECO:0000256" key="4">
    <source>
        <dbReference type="ARBA" id="ARBA00022723"/>
    </source>
</evidence>
<dbReference type="InterPro" id="IPR006074">
    <property type="entry name" value="GTP1-OBG_CS"/>
</dbReference>
<feature type="binding site" evidence="9">
    <location>
        <position position="172"/>
    </location>
    <ligand>
        <name>Mg(2+)</name>
        <dbReference type="ChEBI" id="CHEBI:18420"/>
    </ligand>
</feature>
<keyword evidence="15" id="KW-1185">Reference proteome</keyword>
<feature type="binding site" evidence="9">
    <location>
        <begin position="310"/>
        <end position="312"/>
    </location>
    <ligand>
        <name>GTP</name>
        <dbReference type="ChEBI" id="CHEBI:37565"/>
    </ligand>
</feature>
<accession>A0A3N5BDK3</accession>
<protein>
    <recommendedName>
        <fullName evidence="9">GTPase Obg</fullName>
        <ecNumber evidence="9">3.6.5.-</ecNumber>
    </recommendedName>
    <alternativeName>
        <fullName evidence="9">GTP-binding protein Obg</fullName>
    </alternativeName>
</protein>